<dbReference type="FunFam" id="3.20.20.100:FF:000004">
    <property type="entry name" value="Oxidoreductase, aldo/keto reductase"/>
    <property type="match status" value="1"/>
</dbReference>
<dbReference type="SUPFAM" id="SSF51430">
    <property type="entry name" value="NAD(P)-linked oxidoreductase"/>
    <property type="match status" value="1"/>
</dbReference>
<protein>
    <submittedName>
        <fullName evidence="3">Aldo/keto reductase</fullName>
    </submittedName>
</protein>
<dbReference type="Gene3D" id="3.20.20.100">
    <property type="entry name" value="NADP-dependent oxidoreductase domain"/>
    <property type="match status" value="1"/>
</dbReference>
<evidence type="ECO:0000259" key="2">
    <source>
        <dbReference type="Pfam" id="PF00248"/>
    </source>
</evidence>
<evidence type="ECO:0000313" key="4">
    <source>
        <dbReference type="Proteomes" id="UP000464577"/>
    </source>
</evidence>
<dbReference type="CDD" id="cd19080">
    <property type="entry name" value="AKR_AKR9A_9B"/>
    <property type="match status" value="1"/>
</dbReference>
<keyword evidence="1" id="KW-0560">Oxidoreductase</keyword>
<dbReference type="GO" id="GO:0005829">
    <property type="term" value="C:cytosol"/>
    <property type="evidence" value="ECO:0007669"/>
    <property type="project" value="TreeGrafter"/>
</dbReference>
<dbReference type="Proteomes" id="UP000464577">
    <property type="component" value="Chromosome"/>
</dbReference>
<dbReference type="InterPro" id="IPR036812">
    <property type="entry name" value="NAD(P)_OxRdtase_dom_sf"/>
</dbReference>
<evidence type="ECO:0000313" key="3">
    <source>
        <dbReference type="EMBL" id="QHV95818.1"/>
    </source>
</evidence>
<dbReference type="InterPro" id="IPR050523">
    <property type="entry name" value="AKR_Detox_Biosynth"/>
</dbReference>
<dbReference type="PANTHER" id="PTHR43364:SF4">
    <property type="entry name" value="NAD(P)-LINKED OXIDOREDUCTASE SUPERFAMILY PROTEIN"/>
    <property type="match status" value="1"/>
</dbReference>
<feature type="domain" description="NADP-dependent oxidoreductase" evidence="2">
    <location>
        <begin position="15"/>
        <end position="316"/>
    </location>
</feature>
<reference evidence="3 4" key="1">
    <citation type="submission" date="2019-11" db="EMBL/GenBank/DDBJ databases">
        <title>Spirosoma endbachense sp. nov., isolated from a natural salt meadow.</title>
        <authorList>
            <person name="Rojas J."/>
            <person name="Ambika Manirajan B."/>
            <person name="Ratering S."/>
            <person name="Suarez C."/>
            <person name="Geissler-Plaum R."/>
            <person name="Schnell S."/>
        </authorList>
    </citation>
    <scope>NUCLEOTIDE SEQUENCE [LARGE SCALE GENOMIC DNA]</scope>
    <source>
        <strain evidence="3 4">I-24</strain>
    </source>
</reference>
<name>A0A6P1VTT5_9BACT</name>
<sequence>MNYKTVGRSGLRVSPICLGGMTLGDDWGWGADEAESEKIIKRFMELGGNFIDTANIYSNNHSEKIIGNVVGSQSSIRTGMVLATKFGFNVFPGNPNGGGSGAKAILENVHHSLRRLQTDYIDLLWIHAWDWNTPLQETLRTMDDLVSAGKVRYIGVSNTPAWKIAQAQMTAHFKGWTPFVGLQIEYSLLERRVEDELMPMAEEMGLGITTWSPLRGGLLSGKYNRRNNGMVDDSRRQKTGDEAPLKENELAIIDKLEELADAHHTTVASVALAWVLSRSGVCSTIIGVRNINQLEANAAAISIGLNEAEIAALDNLSMPPVSFVNANKAATQMFQHGGINLNGVTPPALPQLATLQVGKY</sequence>
<evidence type="ECO:0000256" key="1">
    <source>
        <dbReference type="ARBA" id="ARBA00023002"/>
    </source>
</evidence>
<dbReference type="KEGG" id="senf:GJR95_12710"/>
<dbReference type="Pfam" id="PF00248">
    <property type="entry name" value="Aldo_ket_red"/>
    <property type="match status" value="1"/>
</dbReference>
<accession>A0A6P1VTT5</accession>
<dbReference type="EMBL" id="CP045997">
    <property type="protein sequence ID" value="QHV95818.1"/>
    <property type="molecule type" value="Genomic_DNA"/>
</dbReference>
<dbReference type="PANTHER" id="PTHR43364">
    <property type="entry name" value="NADH-SPECIFIC METHYLGLYOXAL REDUCTASE-RELATED"/>
    <property type="match status" value="1"/>
</dbReference>
<dbReference type="RefSeq" id="WP_162386225.1">
    <property type="nucleotide sequence ID" value="NZ_CP045997.1"/>
</dbReference>
<dbReference type="GO" id="GO:0016491">
    <property type="term" value="F:oxidoreductase activity"/>
    <property type="evidence" value="ECO:0007669"/>
    <property type="project" value="UniProtKB-KW"/>
</dbReference>
<gene>
    <name evidence="3" type="ORF">GJR95_12710</name>
</gene>
<proteinExistence type="predicted"/>
<dbReference type="AlphaFoldDB" id="A0A6P1VTT5"/>
<organism evidence="3 4">
    <name type="scientific">Spirosoma endbachense</name>
    <dbReference type="NCBI Taxonomy" id="2666025"/>
    <lineage>
        <taxon>Bacteria</taxon>
        <taxon>Pseudomonadati</taxon>
        <taxon>Bacteroidota</taxon>
        <taxon>Cytophagia</taxon>
        <taxon>Cytophagales</taxon>
        <taxon>Cytophagaceae</taxon>
        <taxon>Spirosoma</taxon>
    </lineage>
</organism>
<keyword evidence="4" id="KW-1185">Reference proteome</keyword>
<dbReference type="InterPro" id="IPR023210">
    <property type="entry name" value="NADP_OxRdtase_dom"/>
</dbReference>